<dbReference type="EMBL" id="BK032511">
    <property type="protein sequence ID" value="DAF44461.1"/>
    <property type="molecule type" value="Genomic_DNA"/>
</dbReference>
<reference evidence="2" key="1">
    <citation type="journal article" date="2021" name="Proc. Natl. Acad. Sci. U.S.A.">
        <title>A Catalog of Tens of Thousands of Viruses from Human Metagenomes Reveals Hidden Associations with Chronic Diseases.</title>
        <authorList>
            <person name="Tisza M.J."/>
            <person name="Buck C.B."/>
        </authorList>
    </citation>
    <scope>NUCLEOTIDE SEQUENCE</scope>
    <source>
        <strain evidence="2">Ct8Lf7</strain>
    </source>
</reference>
<sequence length="36" mass="4377">MKQLCYRISSLSYASIYYYMVQTISFARFIFSRILL</sequence>
<keyword evidence="1" id="KW-0472">Membrane</keyword>
<name>A0A8S5S0C4_9CAUD</name>
<proteinExistence type="predicted"/>
<evidence type="ECO:0000256" key="1">
    <source>
        <dbReference type="SAM" id="Phobius"/>
    </source>
</evidence>
<organism evidence="2">
    <name type="scientific">Podoviridae sp. ct8Lf7</name>
    <dbReference type="NCBI Taxonomy" id="2827723"/>
    <lineage>
        <taxon>Viruses</taxon>
        <taxon>Duplodnaviria</taxon>
        <taxon>Heunggongvirae</taxon>
        <taxon>Uroviricota</taxon>
        <taxon>Caudoviricetes</taxon>
    </lineage>
</organism>
<protein>
    <submittedName>
        <fullName evidence="2">Uncharacterized protein</fullName>
    </submittedName>
</protein>
<evidence type="ECO:0000313" key="2">
    <source>
        <dbReference type="EMBL" id="DAF44461.1"/>
    </source>
</evidence>
<feature type="transmembrane region" description="Helical" evidence="1">
    <location>
        <begin position="16"/>
        <end position="35"/>
    </location>
</feature>
<keyword evidence="1" id="KW-0812">Transmembrane</keyword>
<accession>A0A8S5S0C4</accession>
<keyword evidence="1" id="KW-1133">Transmembrane helix</keyword>